<keyword evidence="1 4" id="KW-0238">DNA-binding</keyword>
<feature type="compositionally biased region" description="Polar residues" evidence="6">
    <location>
        <begin position="162"/>
        <end position="172"/>
    </location>
</feature>
<feature type="region of interest" description="Disordered" evidence="6">
    <location>
        <begin position="41"/>
        <end position="175"/>
    </location>
</feature>
<sequence>MSGPGQVQDVQGRVHRERQQSQARIKIANLLCSIEAAEPVKAEPWASPRTEAVNLEGLSPPSRVWHTDPDDNRHEYGYSKNQALTTRSSAQSSSNSIHNDSPVYVHSVSVHDPRRPMEIGERRDSGLGRRDIDTGDAGYSRYDRPHSSSGWDQLPPPGHYTPRSTPLAQRSASLHADYYRDNCHPYDVDQQQSRSERSNSDYALHQQNYGPYLDKSPSLPPAPLFQARPPSPRQSQHGQPNSLPPSPPRANSSTYYYDRATPPADHTRSPYQPTHAPRRSIQDDARRPSQSIILPSPESLYTSSESRKPTRIYGLDAADIPARPPLAPSASFGAKPLQDIPDEYEHEVEYSRRPSTQHADSGYRHAREPSSRFSQRPYEYQSTPSSNGGHPTYRSNNADRPQYDYNPQDNVRPSTSTYPQNHSEYNRYSPGTDVPPPTWYQQYAHAVPHKPKPRSSMSHGDSHVYSSHNRRESDYAPSRNMTLPQQQPRSPERWSSRPSFSAGPPSVNTSVGGDDRSHGIAKPVPRSSISTSHSVHPFDVPADPPASPPSVTGKRDRGQEEDPFVSEDGVKAKRKRANAEQLSVLNAAFERSYFPSTEERLRLSKQTKMCPRTVQIWFQNKRQSVKARTEAMDVAVAAAGAGRRRGSQAQSRVREEAEERNLQKRTHESNANVTHSQQQQSEEQKQQHHSHHYHHQGQQHHQHHQQHQQYQQQQRHSPLGQAASRTGEKRRNSGPLTPSDSVVTSLQIQSDDRNADYFSRKRRATIAQMEQREY</sequence>
<dbReference type="GO" id="GO:0005634">
    <property type="term" value="C:nucleus"/>
    <property type="evidence" value="ECO:0007669"/>
    <property type="project" value="UniProtKB-SubCell"/>
</dbReference>
<evidence type="ECO:0000256" key="1">
    <source>
        <dbReference type="ARBA" id="ARBA00023125"/>
    </source>
</evidence>
<feature type="compositionally biased region" description="Basic and acidic residues" evidence="6">
    <location>
        <begin position="65"/>
        <end position="77"/>
    </location>
</feature>
<evidence type="ECO:0000259" key="7">
    <source>
        <dbReference type="PROSITE" id="PS50071"/>
    </source>
</evidence>
<dbReference type="PROSITE" id="PS50071">
    <property type="entry name" value="HOMEOBOX_2"/>
    <property type="match status" value="1"/>
</dbReference>
<dbReference type="GO" id="GO:0003677">
    <property type="term" value="F:DNA binding"/>
    <property type="evidence" value="ECO:0007669"/>
    <property type="project" value="UniProtKB-UniRule"/>
</dbReference>
<dbReference type="GO" id="GO:0000981">
    <property type="term" value="F:DNA-binding transcription factor activity, RNA polymerase II-specific"/>
    <property type="evidence" value="ECO:0007669"/>
    <property type="project" value="InterPro"/>
</dbReference>
<dbReference type="Proteomes" id="UP000703661">
    <property type="component" value="Unassembled WGS sequence"/>
</dbReference>
<keyword evidence="3 4" id="KW-0539">Nucleus</keyword>
<feature type="compositionally biased region" description="Polar residues" evidence="6">
    <location>
        <begin position="380"/>
        <end position="423"/>
    </location>
</feature>
<dbReference type="Gene3D" id="1.10.10.60">
    <property type="entry name" value="Homeodomain-like"/>
    <property type="match status" value="1"/>
</dbReference>
<dbReference type="InterPro" id="IPR017970">
    <property type="entry name" value="Homeobox_CS"/>
</dbReference>
<feature type="compositionally biased region" description="Polar residues" evidence="6">
    <location>
        <begin position="455"/>
        <end position="467"/>
    </location>
</feature>
<reference evidence="8" key="1">
    <citation type="journal article" date="2020" name="Fungal Divers.">
        <title>Resolving the Mortierellaceae phylogeny through synthesis of multi-gene phylogenetics and phylogenomics.</title>
        <authorList>
            <person name="Vandepol N."/>
            <person name="Liber J."/>
            <person name="Desiro A."/>
            <person name="Na H."/>
            <person name="Kennedy M."/>
            <person name="Barry K."/>
            <person name="Grigoriev I.V."/>
            <person name="Miller A.N."/>
            <person name="O'Donnell K."/>
            <person name="Stajich J.E."/>
            <person name="Bonito G."/>
        </authorList>
    </citation>
    <scope>NUCLEOTIDE SEQUENCE</scope>
    <source>
        <strain evidence="8">NRRL 2769</strain>
    </source>
</reference>
<dbReference type="PROSITE" id="PS00027">
    <property type="entry name" value="HOMEOBOX_1"/>
    <property type="match status" value="1"/>
</dbReference>
<evidence type="ECO:0000256" key="4">
    <source>
        <dbReference type="PROSITE-ProRule" id="PRU00108"/>
    </source>
</evidence>
<evidence type="ECO:0000256" key="2">
    <source>
        <dbReference type="ARBA" id="ARBA00023155"/>
    </source>
</evidence>
<feature type="compositionally biased region" description="Low complexity" evidence="6">
    <location>
        <begin position="88"/>
        <end position="101"/>
    </location>
</feature>
<dbReference type="EMBL" id="JAAAID010000021">
    <property type="protein sequence ID" value="KAG0024346.1"/>
    <property type="molecule type" value="Genomic_DNA"/>
</dbReference>
<dbReference type="InterPro" id="IPR009057">
    <property type="entry name" value="Homeodomain-like_sf"/>
</dbReference>
<keyword evidence="2 4" id="KW-0371">Homeobox</keyword>
<feature type="compositionally biased region" description="Low complexity" evidence="6">
    <location>
        <begin position="638"/>
        <end position="651"/>
    </location>
</feature>
<comment type="caution">
    <text evidence="8">The sequence shown here is derived from an EMBL/GenBank/DDBJ whole genome shotgun (WGS) entry which is preliminary data.</text>
</comment>
<organism evidence="8 9">
    <name type="scientific">Entomortierella chlamydospora</name>
    <dbReference type="NCBI Taxonomy" id="101097"/>
    <lineage>
        <taxon>Eukaryota</taxon>
        <taxon>Fungi</taxon>
        <taxon>Fungi incertae sedis</taxon>
        <taxon>Mucoromycota</taxon>
        <taxon>Mortierellomycotina</taxon>
        <taxon>Mortierellomycetes</taxon>
        <taxon>Mortierellales</taxon>
        <taxon>Mortierellaceae</taxon>
        <taxon>Entomortierella</taxon>
    </lineage>
</organism>
<dbReference type="SUPFAM" id="SSF46689">
    <property type="entry name" value="Homeodomain-like"/>
    <property type="match status" value="1"/>
</dbReference>
<dbReference type="SMART" id="SM00389">
    <property type="entry name" value="HOX"/>
    <property type="match status" value="1"/>
</dbReference>
<name>A0A9P6T4G5_9FUNG</name>
<feature type="domain" description="Homeobox" evidence="7">
    <location>
        <begin position="568"/>
        <end position="628"/>
    </location>
</feature>
<evidence type="ECO:0000313" key="8">
    <source>
        <dbReference type="EMBL" id="KAG0024346.1"/>
    </source>
</evidence>
<feature type="compositionally biased region" description="Polar residues" evidence="6">
    <location>
        <begin position="288"/>
        <end position="304"/>
    </location>
</feature>
<feature type="compositionally biased region" description="Low complexity" evidence="6">
    <location>
        <begin position="707"/>
        <end position="717"/>
    </location>
</feature>
<proteinExistence type="predicted"/>
<feature type="DNA-binding region" description="Homeobox" evidence="4">
    <location>
        <begin position="570"/>
        <end position="629"/>
    </location>
</feature>
<dbReference type="CDD" id="cd00086">
    <property type="entry name" value="homeodomain"/>
    <property type="match status" value="1"/>
</dbReference>
<gene>
    <name evidence="8" type="ORF">BGZ80_004012</name>
</gene>
<feature type="compositionally biased region" description="Basic and acidic residues" evidence="6">
    <location>
        <begin position="652"/>
        <end position="668"/>
    </location>
</feature>
<evidence type="ECO:0000256" key="6">
    <source>
        <dbReference type="SAM" id="MobiDB-lite"/>
    </source>
</evidence>
<evidence type="ECO:0000256" key="3">
    <source>
        <dbReference type="ARBA" id="ARBA00023242"/>
    </source>
</evidence>
<feature type="compositionally biased region" description="Basic and acidic residues" evidence="6">
    <location>
        <begin position="109"/>
        <end position="133"/>
    </location>
</feature>
<feature type="compositionally biased region" description="Polar residues" evidence="6">
    <location>
        <begin position="734"/>
        <end position="749"/>
    </location>
</feature>
<comment type="subcellular location">
    <subcellularLocation>
        <location evidence="4 5">Nucleus</location>
    </subcellularLocation>
</comment>
<dbReference type="Pfam" id="PF00046">
    <property type="entry name" value="Homeodomain"/>
    <property type="match status" value="1"/>
</dbReference>
<feature type="compositionally biased region" description="Basic and acidic residues" evidence="6">
    <location>
        <begin position="750"/>
        <end position="759"/>
    </location>
</feature>
<keyword evidence="9" id="KW-1185">Reference proteome</keyword>
<feature type="region of interest" description="Disordered" evidence="6">
    <location>
        <begin position="207"/>
        <end position="576"/>
    </location>
</feature>
<accession>A0A9P6T4G5</accession>
<feature type="region of interest" description="Disordered" evidence="6">
    <location>
        <begin position="1"/>
        <end position="22"/>
    </location>
</feature>
<protein>
    <recommendedName>
        <fullName evidence="7">Homeobox domain-containing protein</fullName>
    </recommendedName>
</protein>
<feature type="compositionally biased region" description="Basic and acidic residues" evidence="6">
    <location>
        <begin position="361"/>
        <end position="370"/>
    </location>
</feature>
<evidence type="ECO:0000313" key="9">
    <source>
        <dbReference type="Proteomes" id="UP000703661"/>
    </source>
</evidence>
<dbReference type="InterPro" id="IPR001356">
    <property type="entry name" value="HD"/>
</dbReference>
<feature type="region of interest" description="Disordered" evidence="6">
    <location>
        <begin position="638"/>
        <end position="760"/>
    </location>
</feature>
<evidence type="ECO:0000256" key="5">
    <source>
        <dbReference type="RuleBase" id="RU000682"/>
    </source>
</evidence>
<dbReference type="AlphaFoldDB" id="A0A9P6T4G5"/>
<feature type="compositionally biased region" description="Basic residues" evidence="6">
    <location>
        <begin position="687"/>
        <end position="706"/>
    </location>
</feature>